<protein>
    <submittedName>
        <fullName evidence="2">Putative enoyl-CoA hydratase 1, peroxisomal</fullName>
    </submittedName>
</protein>
<dbReference type="SUPFAM" id="SSF52096">
    <property type="entry name" value="ClpP/crotonase"/>
    <property type="match status" value="1"/>
</dbReference>
<dbReference type="Proteomes" id="UP000289340">
    <property type="component" value="Chromosome 12"/>
</dbReference>
<evidence type="ECO:0000256" key="1">
    <source>
        <dbReference type="ARBA" id="ARBA00005254"/>
    </source>
</evidence>
<organism evidence="2 3">
    <name type="scientific">Glycine soja</name>
    <name type="common">Wild soybean</name>
    <dbReference type="NCBI Taxonomy" id="3848"/>
    <lineage>
        <taxon>Eukaryota</taxon>
        <taxon>Viridiplantae</taxon>
        <taxon>Streptophyta</taxon>
        <taxon>Embryophyta</taxon>
        <taxon>Tracheophyta</taxon>
        <taxon>Spermatophyta</taxon>
        <taxon>Magnoliopsida</taxon>
        <taxon>eudicotyledons</taxon>
        <taxon>Gunneridae</taxon>
        <taxon>Pentapetalae</taxon>
        <taxon>rosids</taxon>
        <taxon>fabids</taxon>
        <taxon>Fabales</taxon>
        <taxon>Fabaceae</taxon>
        <taxon>Papilionoideae</taxon>
        <taxon>50 kb inversion clade</taxon>
        <taxon>NPAAA clade</taxon>
        <taxon>indigoferoid/millettioid clade</taxon>
        <taxon>Phaseoleae</taxon>
        <taxon>Glycine</taxon>
        <taxon>Glycine subgen. Soja</taxon>
    </lineage>
</organism>
<accession>A0A445HPS2</accession>
<name>A0A445HPS2_GLYSO</name>
<dbReference type="GO" id="GO:0005777">
    <property type="term" value="C:peroxisome"/>
    <property type="evidence" value="ECO:0007669"/>
    <property type="project" value="TreeGrafter"/>
</dbReference>
<proteinExistence type="inferred from homology"/>
<comment type="similarity">
    <text evidence="1">Belongs to the enoyl-CoA hydratase/isomerase family.</text>
</comment>
<sequence>MTSEDCRNKHFAWLYRRTASDFTLEVLSKNCCLVEGVLHLPENPSVYFLLPIPSILAGPVGLRHYPNHTTPGPVVPHYNNYHLGPDLVKKEPQREYYEKEFDDEDGVDGRKIQRNGYHGYGYARGKSSLSAPMRATKARELSLLATPLTAEAAERLCFANHIVEEAQLLKKSREVADAIVKINQDLVLRYKAVINDGLKLDLGRTLSLEKVSVV</sequence>
<dbReference type="PANTHER" id="PTHR43802">
    <property type="entry name" value="ENOYL-COA HYDRATASE"/>
    <property type="match status" value="1"/>
</dbReference>
<dbReference type="InterPro" id="IPR029045">
    <property type="entry name" value="ClpP/crotonase-like_dom_sf"/>
</dbReference>
<dbReference type="PANTHER" id="PTHR43802:SF1">
    <property type="entry name" value="IP11341P-RELATED"/>
    <property type="match status" value="1"/>
</dbReference>
<gene>
    <name evidence="2" type="ORF">D0Y65_034188</name>
</gene>
<comment type="caution">
    <text evidence="2">The sequence shown here is derived from an EMBL/GenBank/DDBJ whole genome shotgun (WGS) entry which is preliminary data.</text>
</comment>
<dbReference type="Gene3D" id="3.90.226.10">
    <property type="entry name" value="2-enoyl-CoA Hydratase, Chain A, domain 1"/>
    <property type="match status" value="1"/>
</dbReference>
<keyword evidence="3" id="KW-1185">Reference proteome</keyword>
<dbReference type="EMBL" id="QZWG01000012">
    <property type="protein sequence ID" value="RZB75600.1"/>
    <property type="molecule type" value="Genomic_DNA"/>
</dbReference>
<evidence type="ECO:0000313" key="3">
    <source>
        <dbReference type="Proteomes" id="UP000289340"/>
    </source>
</evidence>
<evidence type="ECO:0000313" key="2">
    <source>
        <dbReference type="EMBL" id="RZB75600.1"/>
    </source>
</evidence>
<dbReference type="AlphaFoldDB" id="A0A445HPS2"/>
<reference evidence="2 3" key="1">
    <citation type="submission" date="2018-09" db="EMBL/GenBank/DDBJ databases">
        <title>A high-quality reference genome of wild soybean provides a powerful tool to mine soybean genomes.</title>
        <authorList>
            <person name="Xie M."/>
            <person name="Chung C.Y.L."/>
            <person name="Li M.-W."/>
            <person name="Wong F.-L."/>
            <person name="Chan T.-F."/>
            <person name="Lam H.-M."/>
        </authorList>
    </citation>
    <scope>NUCLEOTIDE SEQUENCE [LARGE SCALE GENOMIC DNA]</scope>
    <source>
        <strain evidence="3">cv. W05</strain>
        <tissue evidence="2">Hypocotyl of etiolated seedlings</tissue>
    </source>
</reference>